<name>A0A0C2JL33_THEKT</name>
<sequence>MVPKIVICMNMTRLECRQFAKLIEYGSKPHNFNTAYRIKIVVTRNIRDEILVFCLQGDLNVFVRSRQSNLTYKASISGRYISGSLFLKLQNLEKERKYLGVDR</sequence>
<comment type="caution">
    <text evidence="1">The sequence shown here is derived from an EMBL/GenBank/DDBJ whole genome shotgun (WGS) entry which is preliminary data.</text>
</comment>
<dbReference type="Proteomes" id="UP000031668">
    <property type="component" value="Unassembled WGS sequence"/>
</dbReference>
<keyword evidence="2" id="KW-1185">Reference proteome</keyword>
<gene>
    <name evidence="1" type="ORF">RF11_03675</name>
</gene>
<proteinExistence type="predicted"/>
<evidence type="ECO:0000313" key="2">
    <source>
        <dbReference type="Proteomes" id="UP000031668"/>
    </source>
</evidence>
<organism evidence="1 2">
    <name type="scientific">Thelohanellus kitauei</name>
    <name type="common">Myxosporean</name>
    <dbReference type="NCBI Taxonomy" id="669202"/>
    <lineage>
        <taxon>Eukaryota</taxon>
        <taxon>Metazoa</taxon>
        <taxon>Cnidaria</taxon>
        <taxon>Myxozoa</taxon>
        <taxon>Myxosporea</taxon>
        <taxon>Bivalvulida</taxon>
        <taxon>Platysporina</taxon>
        <taxon>Myxobolidae</taxon>
        <taxon>Thelohanellus</taxon>
    </lineage>
</organism>
<accession>A0A0C2JL33</accession>
<protein>
    <submittedName>
        <fullName evidence="1">Uncharacterized protein</fullName>
    </submittedName>
</protein>
<evidence type="ECO:0000313" key="1">
    <source>
        <dbReference type="EMBL" id="KII70098.1"/>
    </source>
</evidence>
<dbReference type="EMBL" id="JWZT01002185">
    <property type="protein sequence ID" value="KII70098.1"/>
    <property type="molecule type" value="Genomic_DNA"/>
</dbReference>
<dbReference type="AlphaFoldDB" id="A0A0C2JL33"/>
<reference evidence="1 2" key="1">
    <citation type="journal article" date="2014" name="Genome Biol. Evol.">
        <title>The genome of the myxosporean Thelohanellus kitauei shows adaptations to nutrient acquisition within its fish host.</title>
        <authorList>
            <person name="Yang Y."/>
            <person name="Xiong J."/>
            <person name="Zhou Z."/>
            <person name="Huo F."/>
            <person name="Miao W."/>
            <person name="Ran C."/>
            <person name="Liu Y."/>
            <person name="Zhang J."/>
            <person name="Feng J."/>
            <person name="Wang M."/>
            <person name="Wang M."/>
            <person name="Wang L."/>
            <person name="Yao B."/>
        </authorList>
    </citation>
    <scope>NUCLEOTIDE SEQUENCE [LARGE SCALE GENOMIC DNA]</scope>
    <source>
        <strain evidence="1">Wuqing</strain>
    </source>
</reference>